<dbReference type="EMBL" id="LR586016">
    <property type="protein sequence ID" value="VIP01294.1"/>
    <property type="molecule type" value="Genomic_DNA"/>
</dbReference>
<dbReference type="InParanoid" id="A0A6C2YIV5"/>
<dbReference type="Proteomes" id="UP000464378">
    <property type="component" value="Chromosome"/>
</dbReference>
<dbReference type="EMBL" id="LR593887">
    <property type="protein sequence ID" value="VTR98014.1"/>
    <property type="molecule type" value="Genomic_DNA"/>
</dbReference>
<evidence type="ECO:0000313" key="2">
    <source>
        <dbReference type="Proteomes" id="UP000464378"/>
    </source>
</evidence>
<dbReference type="KEGG" id="tim:GMBLW1_26660"/>
<gene>
    <name evidence="1" type="ORF">GMBLW1_26660</name>
</gene>
<name>A0A6C2YIV5_9BACT</name>
<reference evidence="1" key="1">
    <citation type="submission" date="2019-04" db="EMBL/GenBank/DDBJ databases">
        <authorList>
            <consortium name="Science for Life Laboratories"/>
        </authorList>
    </citation>
    <scope>NUCLEOTIDE SEQUENCE</scope>
    <source>
        <strain evidence="1">MBLW1</strain>
    </source>
</reference>
<protein>
    <submittedName>
        <fullName evidence="1">Uncharacterized protein</fullName>
    </submittedName>
</protein>
<organism evidence="1">
    <name type="scientific">Tuwongella immobilis</name>
    <dbReference type="NCBI Taxonomy" id="692036"/>
    <lineage>
        <taxon>Bacteria</taxon>
        <taxon>Pseudomonadati</taxon>
        <taxon>Planctomycetota</taxon>
        <taxon>Planctomycetia</taxon>
        <taxon>Gemmatales</taxon>
        <taxon>Gemmataceae</taxon>
        <taxon>Tuwongella</taxon>
    </lineage>
</organism>
<evidence type="ECO:0000313" key="1">
    <source>
        <dbReference type="EMBL" id="VIP01294.1"/>
    </source>
</evidence>
<proteinExistence type="predicted"/>
<sequence length="237" mass="25820">MEHAGACESCALLNSSVIRVIVEHARLAIPISRDRIEVWIQRKLGTLNSSHWNDERPAWLFISVGESQEYRCFGPATIVSHAILDEYDSIGLHLAEPLSSQGWKLLTHGDDYIVQINDKPAAFASAVDIVQAIASDLLGDVPVVAISIMGSGGDQLWLCVNGRIGALYFTPAGKHDAFGLSSPKNREQSESITLIEPGVGTIDVAKRHVLPSNSIARAFLELVSNHLCPLAHHDFVR</sequence>
<accession>A0A6C2YIV5</accession>
<dbReference type="AlphaFoldDB" id="A0A6C2YIV5"/>
<keyword evidence="2" id="KW-1185">Reference proteome</keyword>